<evidence type="ECO:0000256" key="4">
    <source>
        <dbReference type="ARBA" id="ARBA00022806"/>
    </source>
</evidence>
<dbReference type="PANTHER" id="PTHR11070">
    <property type="entry name" value="UVRD / RECB / PCRA DNA HELICASE FAMILY MEMBER"/>
    <property type="match status" value="1"/>
</dbReference>
<sequence length="295" mass="34431">TFFRVPHNRKLVTNTIQAMIWLFMAHEKAMQRNNFIDFDDQKLRSYVELSSNPSLLDAIQSQFSEVIVDEFQDINKLDFVFIKALAEKSVLVVTGDDDQAIYGFRGCSPDFIINLEKYLDRDFSSYELQVNYRCPINIIHHANKLIKHNKNRIEKNPIVHNEKKSEIIVLPTLSAGLEAKSIVSYIKRLKKAKSDLNYKDMVVLYRTNAQSFPIQIEFILNYIPYYVREDDNILSNEILERLLGALRLKLALAAEKKPTIKDSIYAIRAYFRYLDGRAVERLSYLFQRNGNFVDT</sequence>
<dbReference type="PROSITE" id="PS51217">
    <property type="entry name" value="UVRD_HELICASE_CTER"/>
    <property type="match status" value="1"/>
</dbReference>
<evidence type="ECO:0000256" key="1">
    <source>
        <dbReference type="ARBA" id="ARBA00009922"/>
    </source>
</evidence>
<evidence type="ECO:0000256" key="10">
    <source>
        <dbReference type="ARBA" id="ARBA00048988"/>
    </source>
</evidence>
<dbReference type="InterPro" id="IPR014016">
    <property type="entry name" value="UvrD-like_ATP-bd"/>
</dbReference>
<dbReference type="InterPro" id="IPR027417">
    <property type="entry name" value="P-loop_NTPase"/>
</dbReference>
<dbReference type="AlphaFoldDB" id="X1B6L8"/>
<dbReference type="InterPro" id="IPR000212">
    <property type="entry name" value="DNA_helicase_UvrD/REP"/>
</dbReference>
<dbReference type="GO" id="GO:0016787">
    <property type="term" value="F:hydrolase activity"/>
    <property type="evidence" value="ECO:0007669"/>
    <property type="project" value="UniProtKB-KW"/>
</dbReference>
<name>X1B6L8_9ZZZZ</name>
<dbReference type="GO" id="GO:0000725">
    <property type="term" value="P:recombinational repair"/>
    <property type="evidence" value="ECO:0007669"/>
    <property type="project" value="TreeGrafter"/>
</dbReference>
<evidence type="ECO:0000259" key="12">
    <source>
        <dbReference type="PROSITE" id="PS51217"/>
    </source>
</evidence>
<feature type="domain" description="UvrD-like helicase ATP-binding" evidence="11">
    <location>
        <begin position="1"/>
        <end position="135"/>
    </location>
</feature>
<evidence type="ECO:0000256" key="3">
    <source>
        <dbReference type="ARBA" id="ARBA00022801"/>
    </source>
</evidence>
<reference evidence="13" key="1">
    <citation type="journal article" date="2014" name="Front. Microbiol.">
        <title>High frequency of phylogenetically diverse reductive dehalogenase-homologous genes in deep subseafloor sedimentary metagenomes.</title>
        <authorList>
            <person name="Kawai M."/>
            <person name="Futagami T."/>
            <person name="Toyoda A."/>
            <person name="Takaki Y."/>
            <person name="Nishi S."/>
            <person name="Hori S."/>
            <person name="Arai W."/>
            <person name="Tsubouchi T."/>
            <person name="Morono Y."/>
            <person name="Uchiyama I."/>
            <person name="Ito T."/>
            <person name="Fujiyama A."/>
            <person name="Inagaki F."/>
            <person name="Takami H."/>
        </authorList>
    </citation>
    <scope>NUCLEOTIDE SEQUENCE</scope>
    <source>
        <strain evidence="13">Expedition CK06-06</strain>
    </source>
</reference>
<organism evidence="13">
    <name type="scientific">marine sediment metagenome</name>
    <dbReference type="NCBI Taxonomy" id="412755"/>
    <lineage>
        <taxon>unclassified sequences</taxon>
        <taxon>metagenomes</taxon>
        <taxon>ecological metagenomes</taxon>
    </lineage>
</organism>
<dbReference type="GO" id="GO:0043138">
    <property type="term" value="F:3'-5' DNA helicase activity"/>
    <property type="evidence" value="ECO:0007669"/>
    <property type="project" value="UniProtKB-EC"/>
</dbReference>
<evidence type="ECO:0000256" key="9">
    <source>
        <dbReference type="ARBA" id="ARBA00034808"/>
    </source>
</evidence>
<dbReference type="Gene3D" id="1.10.10.160">
    <property type="match status" value="1"/>
</dbReference>
<evidence type="ECO:0000256" key="7">
    <source>
        <dbReference type="ARBA" id="ARBA00023235"/>
    </source>
</evidence>
<accession>X1B6L8</accession>
<feature type="non-terminal residue" evidence="13">
    <location>
        <position position="1"/>
    </location>
</feature>
<keyword evidence="4" id="KW-0347">Helicase</keyword>
<dbReference type="InterPro" id="IPR014017">
    <property type="entry name" value="DNA_helicase_UvrD-like_C"/>
</dbReference>
<dbReference type="EC" id="5.6.2.4" evidence="9"/>
<proteinExistence type="inferred from homology"/>
<dbReference type="GO" id="GO:0003677">
    <property type="term" value="F:DNA binding"/>
    <property type="evidence" value="ECO:0007669"/>
    <property type="project" value="UniProtKB-KW"/>
</dbReference>
<protein>
    <recommendedName>
        <fullName evidence="9">DNA 3'-5' helicase</fullName>
        <ecNumber evidence="9">5.6.2.4</ecNumber>
    </recommendedName>
</protein>
<comment type="catalytic activity">
    <reaction evidence="8">
        <text>Couples ATP hydrolysis with the unwinding of duplex DNA by translocating in the 3'-5' direction.</text>
        <dbReference type="EC" id="5.6.2.4"/>
    </reaction>
</comment>
<evidence type="ECO:0000259" key="11">
    <source>
        <dbReference type="PROSITE" id="PS51198"/>
    </source>
</evidence>
<comment type="caution">
    <text evidence="13">The sequence shown here is derived from an EMBL/GenBank/DDBJ whole genome shotgun (WGS) entry which is preliminary data.</text>
</comment>
<evidence type="ECO:0000256" key="6">
    <source>
        <dbReference type="ARBA" id="ARBA00023125"/>
    </source>
</evidence>
<gene>
    <name evidence="13" type="ORF">S01H4_35581</name>
</gene>
<dbReference type="Pfam" id="PF00580">
    <property type="entry name" value="UvrD-helicase"/>
    <property type="match status" value="1"/>
</dbReference>
<dbReference type="EMBL" id="BART01018933">
    <property type="protein sequence ID" value="GAG79808.1"/>
    <property type="molecule type" value="Genomic_DNA"/>
</dbReference>
<comment type="similarity">
    <text evidence="1">Belongs to the helicase family. UvrD subfamily.</text>
</comment>
<dbReference type="InterPro" id="IPR013986">
    <property type="entry name" value="DExx_box_DNA_helicase_dom_sf"/>
</dbReference>
<keyword evidence="7" id="KW-0413">Isomerase</keyword>
<evidence type="ECO:0000256" key="5">
    <source>
        <dbReference type="ARBA" id="ARBA00022840"/>
    </source>
</evidence>
<comment type="catalytic activity">
    <reaction evidence="10">
        <text>ATP + H2O = ADP + phosphate + H(+)</text>
        <dbReference type="Rhea" id="RHEA:13065"/>
        <dbReference type="ChEBI" id="CHEBI:15377"/>
        <dbReference type="ChEBI" id="CHEBI:15378"/>
        <dbReference type="ChEBI" id="CHEBI:30616"/>
        <dbReference type="ChEBI" id="CHEBI:43474"/>
        <dbReference type="ChEBI" id="CHEBI:456216"/>
        <dbReference type="EC" id="5.6.2.4"/>
    </reaction>
</comment>
<evidence type="ECO:0000256" key="8">
    <source>
        <dbReference type="ARBA" id="ARBA00034617"/>
    </source>
</evidence>
<dbReference type="Gene3D" id="3.40.50.300">
    <property type="entry name" value="P-loop containing nucleotide triphosphate hydrolases"/>
    <property type="match status" value="2"/>
</dbReference>
<dbReference type="PROSITE" id="PS51198">
    <property type="entry name" value="UVRD_HELICASE_ATP_BIND"/>
    <property type="match status" value="1"/>
</dbReference>
<dbReference type="SUPFAM" id="SSF52540">
    <property type="entry name" value="P-loop containing nucleoside triphosphate hydrolases"/>
    <property type="match status" value="1"/>
</dbReference>
<dbReference type="PANTHER" id="PTHR11070:SF2">
    <property type="entry name" value="ATP-DEPENDENT DNA HELICASE SRS2"/>
    <property type="match status" value="1"/>
</dbReference>
<keyword evidence="5" id="KW-0067">ATP-binding</keyword>
<keyword evidence="2" id="KW-0547">Nucleotide-binding</keyword>
<dbReference type="Pfam" id="PF13361">
    <property type="entry name" value="UvrD_C"/>
    <property type="match status" value="1"/>
</dbReference>
<evidence type="ECO:0000256" key="2">
    <source>
        <dbReference type="ARBA" id="ARBA00022741"/>
    </source>
</evidence>
<feature type="non-terminal residue" evidence="13">
    <location>
        <position position="295"/>
    </location>
</feature>
<keyword evidence="3" id="KW-0378">Hydrolase</keyword>
<dbReference type="GO" id="GO:0005524">
    <property type="term" value="F:ATP binding"/>
    <property type="evidence" value="ECO:0007669"/>
    <property type="project" value="UniProtKB-KW"/>
</dbReference>
<evidence type="ECO:0000313" key="13">
    <source>
        <dbReference type="EMBL" id="GAG79808.1"/>
    </source>
</evidence>
<keyword evidence="6" id="KW-0238">DNA-binding</keyword>
<feature type="domain" description="UvrD-like helicase C-terminal" evidence="12">
    <location>
        <begin position="136"/>
        <end position="295"/>
    </location>
</feature>